<keyword evidence="2" id="KW-0812">Transmembrane</keyword>
<protein>
    <submittedName>
        <fullName evidence="3">Uncharacterized protein</fullName>
    </submittedName>
</protein>
<keyword evidence="2" id="KW-1133">Transmembrane helix</keyword>
<dbReference type="InParanoid" id="A0A165GNJ6"/>
<dbReference type="RefSeq" id="XP_040768334.1">
    <property type="nucleotide sequence ID" value="XM_040914147.1"/>
</dbReference>
<feature type="region of interest" description="Disordered" evidence="1">
    <location>
        <begin position="73"/>
        <end position="92"/>
    </location>
</feature>
<dbReference type="EMBL" id="KV427608">
    <property type="protein sequence ID" value="KZT10594.1"/>
    <property type="molecule type" value="Genomic_DNA"/>
</dbReference>
<evidence type="ECO:0000313" key="4">
    <source>
        <dbReference type="Proteomes" id="UP000076871"/>
    </source>
</evidence>
<evidence type="ECO:0000256" key="2">
    <source>
        <dbReference type="SAM" id="Phobius"/>
    </source>
</evidence>
<keyword evidence="4" id="KW-1185">Reference proteome</keyword>
<feature type="transmembrane region" description="Helical" evidence="2">
    <location>
        <begin position="45"/>
        <end position="66"/>
    </location>
</feature>
<sequence length="253" mass="27936">MASIGGQPCNTISRHFLVRSTVFVVGTALSGWSDSFTIEFKPLSGALMNFSVVALVGLLLAIAILAQNPPPMASARSGATQSPRRARPLLESSSSSVALTAAPLKARSYNMCCNAGISHLENSDPAYDAFICVTTKPKLTLHRYFKKNEDHRNVECRLVQLLMGHGHVGSYYHRFMAEESTQCQCRTTNLQTREHLLVHCPLYTHSRHHLGNPAHPIRLKRLFASKHARQKLAAFLTETDAFTKTSLVPWDPG</sequence>
<dbReference type="STRING" id="1314785.A0A165GNJ6"/>
<reference evidence="3 4" key="1">
    <citation type="journal article" date="2016" name="Mol. Biol. Evol.">
        <title>Comparative Genomics of Early-Diverging Mushroom-Forming Fungi Provides Insights into the Origins of Lignocellulose Decay Capabilities.</title>
        <authorList>
            <person name="Nagy L.G."/>
            <person name="Riley R."/>
            <person name="Tritt A."/>
            <person name="Adam C."/>
            <person name="Daum C."/>
            <person name="Floudas D."/>
            <person name="Sun H."/>
            <person name="Yadav J.S."/>
            <person name="Pangilinan J."/>
            <person name="Larsson K.H."/>
            <person name="Matsuura K."/>
            <person name="Barry K."/>
            <person name="Labutti K."/>
            <person name="Kuo R."/>
            <person name="Ohm R.A."/>
            <person name="Bhattacharya S.S."/>
            <person name="Shirouzu T."/>
            <person name="Yoshinaga Y."/>
            <person name="Martin F.M."/>
            <person name="Grigoriev I.V."/>
            <person name="Hibbett D.S."/>
        </authorList>
    </citation>
    <scope>NUCLEOTIDE SEQUENCE [LARGE SCALE GENOMIC DNA]</scope>
    <source>
        <strain evidence="3 4">93-53</strain>
    </source>
</reference>
<dbReference type="OrthoDB" id="3230070at2759"/>
<evidence type="ECO:0000256" key="1">
    <source>
        <dbReference type="SAM" id="MobiDB-lite"/>
    </source>
</evidence>
<accession>A0A165GNJ6</accession>
<gene>
    <name evidence="3" type="ORF">LAESUDRAFT_809548</name>
</gene>
<organism evidence="3 4">
    <name type="scientific">Laetiporus sulphureus 93-53</name>
    <dbReference type="NCBI Taxonomy" id="1314785"/>
    <lineage>
        <taxon>Eukaryota</taxon>
        <taxon>Fungi</taxon>
        <taxon>Dikarya</taxon>
        <taxon>Basidiomycota</taxon>
        <taxon>Agaricomycotina</taxon>
        <taxon>Agaricomycetes</taxon>
        <taxon>Polyporales</taxon>
        <taxon>Laetiporus</taxon>
    </lineage>
</organism>
<dbReference type="GeneID" id="63831175"/>
<name>A0A165GNJ6_9APHY</name>
<proteinExistence type="predicted"/>
<feature type="transmembrane region" description="Helical" evidence="2">
    <location>
        <begin position="16"/>
        <end position="33"/>
    </location>
</feature>
<keyword evidence="2" id="KW-0472">Membrane</keyword>
<dbReference type="Proteomes" id="UP000076871">
    <property type="component" value="Unassembled WGS sequence"/>
</dbReference>
<dbReference type="AlphaFoldDB" id="A0A165GNJ6"/>
<evidence type="ECO:0000313" key="3">
    <source>
        <dbReference type="EMBL" id="KZT10594.1"/>
    </source>
</evidence>